<accession>A0AAU7FFQ4</accession>
<dbReference type="RefSeq" id="WP_126268982.1">
    <property type="nucleotide sequence ID" value="NZ_CP157353.1"/>
</dbReference>
<sequence length="63" mass="7322">MAVRTVAKSMFIITLKKVDVERGDHGQAAIDRCRFFMMPFRVPKYKCSSREDRLAMIVSAHKF</sequence>
<dbReference type="AlphaFoldDB" id="A0AAU7FFQ4"/>
<organism evidence="1">
    <name type="scientific">Bacillus sp. BS1807G30</name>
    <dbReference type="NCBI Taxonomy" id="3153756"/>
    <lineage>
        <taxon>Bacteria</taxon>
        <taxon>Bacillati</taxon>
        <taxon>Bacillota</taxon>
        <taxon>Bacilli</taxon>
        <taxon>Bacillales</taxon>
        <taxon>Bacillaceae</taxon>
        <taxon>Bacillus</taxon>
    </lineage>
</organism>
<evidence type="ECO:0000313" key="1">
    <source>
        <dbReference type="EMBL" id="XBM03392.1"/>
    </source>
</evidence>
<reference evidence="1" key="1">
    <citation type="submission" date="2024-05" db="EMBL/GenBank/DDBJ databases">
        <authorList>
            <person name="Liu Z."/>
        </authorList>
    </citation>
    <scope>NUCLEOTIDE SEQUENCE</scope>
    <source>
        <strain evidence="1">BS1807G30</strain>
    </source>
</reference>
<gene>
    <name evidence="1" type="ORF">ABG082_14840</name>
</gene>
<dbReference type="EMBL" id="CP157353">
    <property type="protein sequence ID" value="XBM03392.1"/>
    <property type="molecule type" value="Genomic_DNA"/>
</dbReference>
<protein>
    <submittedName>
        <fullName evidence="1">Uncharacterized protein</fullName>
    </submittedName>
</protein>
<name>A0AAU7FFQ4_9BACI</name>
<proteinExistence type="predicted"/>